<evidence type="ECO:0000313" key="2">
    <source>
        <dbReference type="Proteomes" id="UP000292373"/>
    </source>
</evidence>
<protein>
    <submittedName>
        <fullName evidence="1">Uncharacterized protein</fullName>
    </submittedName>
</protein>
<gene>
    <name evidence="1" type="ORF">ET989_13920</name>
</gene>
<proteinExistence type="predicted"/>
<evidence type="ECO:0000313" key="1">
    <source>
        <dbReference type="EMBL" id="TBT82677.1"/>
    </source>
</evidence>
<accession>A0A4Q9KAT9</accession>
<keyword evidence="2" id="KW-1185">Reference proteome</keyword>
<sequence length="195" mass="22319">MDEEHLVADEDRSRYAAQMERIKLRIDEAQRVACELGDERGLIYAAAQLRLAIEEIAFASLVGNRKAMEEAERTLALNGWDKAIKSLRTVNPEYWPRGVIEIRGETNEWIDVTDGLFESDVARTWGRLSQLLHARNPWRGVPDLKSEGEFMMSLIGQLRTTLNAHFITLAGDRQKLFCQVGSQPVRVYLFTRVDE</sequence>
<organism evidence="1 2">
    <name type="scientific">Propioniciclava sinopodophylli</name>
    <dbReference type="NCBI Taxonomy" id="1837344"/>
    <lineage>
        <taxon>Bacteria</taxon>
        <taxon>Bacillati</taxon>
        <taxon>Actinomycetota</taxon>
        <taxon>Actinomycetes</taxon>
        <taxon>Propionibacteriales</taxon>
        <taxon>Propionibacteriaceae</taxon>
        <taxon>Propioniciclava</taxon>
    </lineage>
</organism>
<dbReference type="Proteomes" id="UP000292373">
    <property type="component" value="Unassembled WGS sequence"/>
</dbReference>
<dbReference type="RefSeq" id="WP_131170012.1">
    <property type="nucleotide sequence ID" value="NZ_SDMQ01000019.1"/>
</dbReference>
<name>A0A4Q9KAT9_9ACTN</name>
<dbReference type="AlphaFoldDB" id="A0A4Q9KAT9"/>
<reference evidence="1 2" key="1">
    <citation type="submission" date="2019-01" db="EMBL/GenBank/DDBJ databases">
        <title>Lactibacter flavus gen. nov., sp. nov., a novel bacterium of the family Propionibacteriaceae isolated from raw milk and dairy products.</title>
        <authorList>
            <person name="Huptas C."/>
            <person name="Wenning M."/>
            <person name="Breitenwieser F."/>
            <person name="Doll E."/>
            <person name="Von Neubeck M."/>
            <person name="Busse H.-J."/>
            <person name="Scherer S."/>
        </authorList>
    </citation>
    <scope>NUCLEOTIDE SEQUENCE [LARGE SCALE GENOMIC DNA]</scope>
    <source>
        <strain evidence="1 2">KCTC 33808</strain>
    </source>
</reference>
<comment type="caution">
    <text evidence="1">The sequence shown here is derived from an EMBL/GenBank/DDBJ whole genome shotgun (WGS) entry which is preliminary data.</text>
</comment>
<dbReference type="OrthoDB" id="5188584at2"/>
<dbReference type="EMBL" id="SDMQ01000019">
    <property type="protein sequence ID" value="TBT82677.1"/>
    <property type="molecule type" value="Genomic_DNA"/>
</dbReference>